<evidence type="ECO:0000259" key="2">
    <source>
        <dbReference type="Pfam" id="PF11274"/>
    </source>
</evidence>
<feature type="region of interest" description="Disordered" evidence="1">
    <location>
        <begin position="52"/>
        <end position="80"/>
    </location>
</feature>
<dbReference type="AlphaFoldDB" id="A0A194VTU5"/>
<name>A0A194VTU5_CYTMA</name>
<dbReference type="InterPro" id="IPR024500">
    <property type="entry name" value="DUF3074"/>
</dbReference>
<feature type="compositionally biased region" description="Gly residues" evidence="1">
    <location>
        <begin position="97"/>
        <end position="108"/>
    </location>
</feature>
<dbReference type="PANTHER" id="PTHR40370">
    <property type="entry name" value="EXPRESSED PROTEIN"/>
    <property type="match status" value="1"/>
</dbReference>
<evidence type="ECO:0000256" key="1">
    <source>
        <dbReference type="SAM" id="MobiDB-lite"/>
    </source>
</evidence>
<proteinExistence type="predicted"/>
<keyword evidence="4" id="KW-1185">Reference proteome</keyword>
<dbReference type="OrthoDB" id="6423603at2759"/>
<dbReference type="EMBL" id="CM003100">
    <property type="protein sequence ID" value="KUI67348.1"/>
    <property type="molecule type" value="Genomic_DNA"/>
</dbReference>
<evidence type="ECO:0000313" key="3">
    <source>
        <dbReference type="EMBL" id="KUI67348.1"/>
    </source>
</evidence>
<reference evidence="3" key="1">
    <citation type="submission" date="2014-12" db="EMBL/GenBank/DDBJ databases">
        <title>Genome Sequence of Valsa Canker Pathogens Uncovers a Specific Adaption of Colonization on Woody Bark.</title>
        <authorList>
            <person name="Yin Z."/>
            <person name="Liu H."/>
            <person name="Gao X."/>
            <person name="Li Z."/>
            <person name="Song N."/>
            <person name="Ke X."/>
            <person name="Dai Q."/>
            <person name="Wu Y."/>
            <person name="Sun Y."/>
            <person name="Xu J.-R."/>
            <person name="Kang Z.K."/>
            <person name="Wang L."/>
            <person name="Huang L."/>
        </authorList>
    </citation>
    <scope>NUCLEOTIDE SEQUENCE [LARGE SCALE GENOMIC DNA]</scope>
    <source>
        <strain evidence="3">03-8</strain>
    </source>
</reference>
<gene>
    <name evidence="3" type="ORF">VM1G_02731</name>
</gene>
<sequence>MTDNHTPLLRLAGLKTSQLPQPSATADELRPFITTLLREAVPFIDTAAPRAADFSDPADPAPPASNTLWKSKGGKTLPESDAKVDISERVVTIAGVRDGGGGGGGGGEGGDKKGDKETWACRRSVHADSSTKGSASWAEFVECIRDRHAETEDAFTPSVVAHRTAVTWVDEGAAAAAAAADGLDPVEAGGVLWGRFGLSLVEMKHKIPPPLKPRVFPVLQLIATAVPSRGGNGGGGTTATARRRDEFVVVSVTVGDFAEGGLKDMAGLSAEKRKGVVIGAYAAVERVRRLPGGEIEWVMATASDAKGVLPMWVQTRAIPGQIAKDVGLFLGWIAKEREKGGGVSSSTPAQGAEG</sequence>
<dbReference type="Proteomes" id="UP000078559">
    <property type="component" value="Chromosome 3"/>
</dbReference>
<accession>A0A194VTU5</accession>
<feature type="region of interest" description="Disordered" evidence="1">
    <location>
        <begin position="95"/>
        <end position="116"/>
    </location>
</feature>
<dbReference type="PANTHER" id="PTHR40370:SF1">
    <property type="entry name" value="DUF3074 DOMAIN-CONTAINING PROTEIN"/>
    <property type="match status" value="1"/>
</dbReference>
<feature type="domain" description="DUF3074" evidence="2">
    <location>
        <begin position="119"/>
        <end position="333"/>
    </location>
</feature>
<protein>
    <recommendedName>
        <fullName evidence="2">DUF3074 domain-containing protein</fullName>
    </recommendedName>
</protein>
<evidence type="ECO:0000313" key="4">
    <source>
        <dbReference type="Proteomes" id="UP000078559"/>
    </source>
</evidence>
<dbReference type="Pfam" id="PF11274">
    <property type="entry name" value="DUF3074"/>
    <property type="match status" value="1"/>
</dbReference>
<organism evidence="3 4">
    <name type="scientific">Cytospora mali</name>
    <name type="common">Apple Valsa canker fungus</name>
    <name type="synonym">Valsa mali</name>
    <dbReference type="NCBI Taxonomy" id="578113"/>
    <lineage>
        <taxon>Eukaryota</taxon>
        <taxon>Fungi</taxon>
        <taxon>Dikarya</taxon>
        <taxon>Ascomycota</taxon>
        <taxon>Pezizomycotina</taxon>
        <taxon>Sordariomycetes</taxon>
        <taxon>Sordariomycetidae</taxon>
        <taxon>Diaporthales</taxon>
        <taxon>Cytosporaceae</taxon>
        <taxon>Cytospora</taxon>
    </lineage>
</organism>